<name>A0AAV3R0K2_LITER</name>
<comment type="caution">
    <text evidence="3">The sequence shown here is derived from an EMBL/GenBank/DDBJ whole genome shotgun (WGS) entry which is preliminary data.</text>
</comment>
<evidence type="ECO:0000256" key="2">
    <source>
        <dbReference type="SAM" id="MobiDB-lite"/>
    </source>
</evidence>
<protein>
    <submittedName>
        <fullName evidence="3">Uncharacterized protein</fullName>
    </submittedName>
</protein>
<evidence type="ECO:0000313" key="4">
    <source>
        <dbReference type="Proteomes" id="UP001454036"/>
    </source>
</evidence>
<dbReference type="EMBL" id="BAABME010006841">
    <property type="protein sequence ID" value="GAA0169419.1"/>
    <property type="molecule type" value="Genomic_DNA"/>
</dbReference>
<feature type="region of interest" description="Disordered" evidence="2">
    <location>
        <begin position="300"/>
        <end position="349"/>
    </location>
</feature>
<keyword evidence="4" id="KW-1185">Reference proteome</keyword>
<evidence type="ECO:0000313" key="3">
    <source>
        <dbReference type="EMBL" id="GAA0169419.1"/>
    </source>
</evidence>
<proteinExistence type="predicted"/>
<dbReference type="AlphaFoldDB" id="A0AAV3R0K2"/>
<feature type="coiled-coil region" evidence="1">
    <location>
        <begin position="255"/>
        <end position="282"/>
    </location>
</feature>
<evidence type="ECO:0000256" key="1">
    <source>
        <dbReference type="SAM" id="Coils"/>
    </source>
</evidence>
<sequence>MQEAKGKENAGRIIEKLQSTEFGGLIHICNWKKIHSSFVEWVVKIFEQDDIQIRLSKTKVLKLAENDVHRVYHLSRGGTTINMDECTPKAIHNLLKELKIKAIILYIVNCLLCPSTSTEVNLQYAVVLQDVTKIKSYNWCKHVLEHVKDGISQKNKKNPTADFHLILINYLERMGKDCPFITGVYKSPSLRDWDLADETKNLTKIMVLVGLERGMTVGYTKERSEHVGPVVVSFDAENCPIIKAPKHANYCRQQIKVYKNCLTILERRMEELDEQGQRSREEKEDEDLVDIITSVNVTIDENDDKKHEVRNSRSTRSKRDDEKTTRTTTSIVDQGIEENDRTKKQKNVA</sequence>
<dbReference type="PANTHER" id="PTHR34835:SF34">
    <property type="entry name" value="OS08G0555500 PROTEIN"/>
    <property type="match status" value="1"/>
</dbReference>
<gene>
    <name evidence="3" type="ORF">LIER_23913</name>
</gene>
<organism evidence="3 4">
    <name type="scientific">Lithospermum erythrorhizon</name>
    <name type="common">Purple gromwell</name>
    <name type="synonym">Lithospermum officinale var. erythrorhizon</name>
    <dbReference type="NCBI Taxonomy" id="34254"/>
    <lineage>
        <taxon>Eukaryota</taxon>
        <taxon>Viridiplantae</taxon>
        <taxon>Streptophyta</taxon>
        <taxon>Embryophyta</taxon>
        <taxon>Tracheophyta</taxon>
        <taxon>Spermatophyta</taxon>
        <taxon>Magnoliopsida</taxon>
        <taxon>eudicotyledons</taxon>
        <taxon>Gunneridae</taxon>
        <taxon>Pentapetalae</taxon>
        <taxon>asterids</taxon>
        <taxon>lamiids</taxon>
        <taxon>Boraginales</taxon>
        <taxon>Boraginaceae</taxon>
        <taxon>Boraginoideae</taxon>
        <taxon>Lithospermeae</taxon>
        <taxon>Lithospermum</taxon>
    </lineage>
</organism>
<keyword evidence="1" id="KW-0175">Coiled coil</keyword>
<reference evidence="3 4" key="1">
    <citation type="submission" date="2024-01" db="EMBL/GenBank/DDBJ databases">
        <title>The complete chloroplast genome sequence of Lithospermum erythrorhizon: insights into the phylogenetic relationship among Boraginaceae species and the maternal lineages of purple gromwells.</title>
        <authorList>
            <person name="Okada T."/>
            <person name="Watanabe K."/>
        </authorList>
    </citation>
    <scope>NUCLEOTIDE SEQUENCE [LARGE SCALE GENOMIC DNA]</scope>
</reference>
<accession>A0AAV3R0K2</accession>
<dbReference type="PANTHER" id="PTHR34835">
    <property type="entry name" value="OS07G0283600 PROTEIN-RELATED"/>
    <property type="match status" value="1"/>
</dbReference>
<feature type="compositionally biased region" description="Basic and acidic residues" evidence="2">
    <location>
        <begin position="303"/>
        <end position="325"/>
    </location>
</feature>
<dbReference type="Proteomes" id="UP001454036">
    <property type="component" value="Unassembled WGS sequence"/>
</dbReference>